<organism evidence="2 3">
    <name type="scientific">Dermatophagoides pteronyssinus</name>
    <name type="common">European house dust mite</name>
    <dbReference type="NCBI Taxonomy" id="6956"/>
    <lineage>
        <taxon>Eukaryota</taxon>
        <taxon>Metazoa</taxon>
        <taxon>Ecdysozoa</taxon>
        <taxon>Arthropoda</taxon>
        <taxon>Chelicerata</taxon>
        <taxon>Arachnida</taxon>
        <taxon>Acari</taxon>
        <taxon>Acariformes</taxon>
        <taxon>Sarcoptiformes</taxon>
        <taxon>Astigmata</taxon>
        <taxon>Psoroptidia</taxon>
        <taxon>Analgoidea</taxon>
        <taxon>Pyroglyphidae</taxon>
        <taxon>Dermatophagoidinae</taxon>
        <taxon>Dermatophagoides</taxon>
    </lineage>
</organism>
<gene>
    <name evidence="2" type="ORF">DERP_012935</name>
</gene>
<evidence type="ECO:0000256" key="1">
    <source>
        <dbReference type="SAM" id="MobiDB-lite"/>
    </source>
</evidence>
<evidence type="ECO:0000313" key="3">
    <source>
        <dbReference type="Proteomes" id="UP000887458"/>
    </source>
</evidence>
<feature type="region of interest" description="Disordered" evidence="1">
    <location>
        <begin position="1"/>
        <end position="22"/>
    </location>
</feature>
<comment type="caution">
    <text evidence="2">The sequence shown here is derived from an EMBL/GenBank/DDBJ whole genome shotgun (WGS) entry which is preliminary data.</text>
</comment>
<reference evidence="2 3" key="2">
    <citation type="journal article" date="2022" name="Mol. Biol. Evol.">
        <title>Comparative Genomics Reveals Insights into the Divergent Evolution of Astigmatic Mites and Household Pest Adaptations.</title>
        <authorList>
            <person name="Xiong Q."/>
            <person name="Wan A.T."/>
            <person name="Liu X."/>
            <person name="Fung C.S."/>
            <person name="Xiao X."/>
            <person name="Malainual N."/>
            <person name="Hou J."/>
            <person name="Wang L."/>
            <person name="Wang M."/>
            <person name="Yang K.Y."/>
            <person name="Cui Y."/>
            <person name="Leung E.L."/>
            <person name="Nong W."/>
            <person name="Shin S.K."/>
            <person name="Au S.W."/>
            <person name="Jeong K.Y."/>
            <person name="Chew F.T."/>
            <person name="Hui J.H."/>
            <person name="Leung T.F."/>
            <person name="Tungtrongchitr A."/>
            <person name="Zhong N."/>
            <person name="Liu Z."/>
            <person name="Tsui S.K."/>
        </authorList>
    </citation>
    <scope>NUCLEOTIDE SEQUENCE [LARGE SCALE GENOMIC DNA]</scope>
    <source>
        <strain evidence="2">Derp</strain>
    </source>
</reference>
<proteinExistence type="predicted"/>
<keyword evidence="3" id="KW-1185">Reference proteome</keyword>
<sequence>MEKYFENDVINNDNKNPNDENDDPIRIELIKRENELKKYRFLLSTLNEFRSNIINGNVDQQLNEKHHEQQQITKNGNRKELDCIRPNTVKKFVNLFETKFADNSGVGGGGAIISSKNIVKNNHHYHR</sequence>
<name>A0ABQ8J3T2_DERPT</name>
<accession>A0ABQ8J3T2</accession>
<evidence type="ECO:0000313" key="2">
    <source>
        <dbReference type="EMBL" id="KAH9417189.1"/>
    </source>
</evidence>
<reference evidence="2 3" key="1">
    <citation type="journal article" date="2018" name="J. Allergy Clin. Immunol.">
        <title>High-quality assembly of Dermatophagoides pteronyssinus genome and transcriptome reveals a wide range of novel allergens.</title>
        <authorList>
            <person name="Liu X.Y."/>
            <person name="Yang K.Y."/>
            <person name="Wang M.Q."/>
            <person name="Kwok J.S."/>
            <person name="Zeng X."/>
            <person name="Yang Z."/>
            <person name="Xiao X.J."/>
            <person name="Lau C.P."/>
            <person name="Li Y."/>
            <person name="Huang Z.M."/>
            <person name="Ba J.G."/>
            <person name="Yim A.K."/>
            <person name="Ouyang C.Y."/>
            <person name="Ngai S.M."/>
            <person name="Chan T.F."/>
            <person name="Leung E.L."/>
            <person name="Liu L."/>
            <person name="Liu Z.G."/>
            <person name="Tsui S.K."/>
        </authorList>
    </citation>
    <scope>NUCLEOTIDE SEQUENCE [LARGE SCALE GENOMIC DNA]</scope>
    <source>
        <strain evidence="2">Derp</strain>
    </source>
</reference>
<protein>
    <submittedName>
        <fullName evidence="2">Uncharacterized protein</fullName>
    </submittedName>
</protein>
<dbReference type="EMBL" id="NJHN03000078">
    <property type="protein sequence ID" value="KAH9417189.1"/>
    <property type="molecule type" value="Genomic_DNA"/>
</dbReference>
<dbReference type="Proteomes" id="UP000887458">
    <property type="component" value="Unassembled WGS sequence"/>
</dbReference>